<dbReference type="EMBL" id="JAHLQT010038254">
    <property type="protein sequence ID" value="KAG7157001.1"/>
    <property type="molecule type" value="Genomic_DNA"/>
</dbReference>
<feature type="region of interest" description="Disordered" evidence="7">
    <location>
        <begin position="124"/>
        <end position="174"/>
    </location>
</feature>
<feature type="region of interest" description="Disordered" evidence="7">
    <location>
        <begin position="418"/>
        <end position="454"/>
    </location>
</feature>
<evidence type="ECO:0000313" key="11">
    <source>
        <dbReference type="Proteomes" id="UP000747542"/>
    </source>
</evidence>
<evidence type="ECO:0000256" key="6">
    <source>
        <dbReference type="PROSITE-ProRule" id="PRU00509"/>
    </source>
</evidence>
<feature type="region of interest" description="Disordered" evidence="7">
    <location>
        <begin position="526"/>
        <end position="575"/>
    </location>
</feature>
<feature type="compositionally biased region" description="Low complexity" evidence="7">
    <location>
        <begin position="526"/>
        <end position="573"/>
    </location>
</feature>
<reference evidence="10" key="1">
    <citation type="journal article" date="2021" name="Sci. Adv.">
        <title>The American lobster genome reveals insights on longevity, neural, and immune adaptations.</title>
        <authorList>
            <person name="Polinski J.M."/>
            <person name="Zimin A.V."/>
            <person name="Clark K.F."/>
            <person name="Kohn A.B."/>
            <person name="Sadowski N."/>
            <person name="Timp W."/>
            <person name="Ptitsyn A."/>
            <person name="Khanna P."/>
            <person name="Romanova D.Y."/>
            <person name="Williams P."/>
            <person name="Greenwood S.J."/>
            <person name="Moroz L.L."/>
            <person name="Walt D.R."/>
            <person name="Bodnar A.G."/>
        </authorList>
    </citation>
    <scope>NUCLEOTIDE SEQUENCE</scope>
    <source>
        <strain evidence="10">GMGI-L3</strain>
    </source>
</reference>
<dbReference type="GO" id="GO:0008270">
    <property type="term" value="F:zinc ion binding"/>
    <property type="evidence" value="ECO:0007669"/>
    <property type="project" value="UniProtKB-KW"/>
</dbReference>
<dbReference type="PROSITE" id="PS50097">
    <property type="entry name" value="BTB"/>
    <property type="match status" value="1"/>
</dbReference>
<dbReference type="Pfam" id="PF00651">
    <property type="entry name" value="BTB"/>
    <property type="match status" value="1"/>
</dbReference>
<keyword evidence="2" id="KW-0479">Metal-binding</keyword>
<comment type="caution">
    <text evidence="10">The sequence shown here is derived from an EMBL/GenBank/DDBJ whole genome shotgun (WGS) entry which is preliminary data.</text>
</comment>
<feature type="region of interest" description="Disordered" evidence="7">
    <location>
        <begin position="1023"/>
        <end position="1042"/>
    </location>
</feature>
<dbReference type="SUPFAM" id="SSF54695">
    <property type="entry name" value="POZ domain"/>
    <property type="match status" value="1"/>
</dbReference>
<dbReference type="PRINTS" id="PR01217">
    <property type="entry name" value="PRICHEXTENSN"/>
</dbReference>
<feature type="compositionally biased region" description="Basic and acidic residues" evidence="7">
    <location>
        <begin position="124"/>
        <end position="135"/>
    </location>
</feature>
<keyword evidence="11" id="KW-1185">Reference proteome</keyword>
<dbReference type="Gene3D" id="3.30.710.10">
    <property type="entry name" value="Potassium Channel Kv1.1, Chain A"/>
    <property type="match status" value="1"/>
</dbReference>
<feature type="domain" description="CXXC-type" evidence="9">
    <location>
        <begin position="905"/>
        <end position="993"/>
    </location>
</feature>
<proteinExistence type="predicted"/>
<feature type="region of interest" description="Disordered" evidence="7">
    <location>
        <begin position="713"/>
        <end position="740"/>
    </location>
</feature>
<feature type="compositionally biased region" description="Basic residues" evidence="7">
    <location>
        <begin position="1412"/>
        <end position="1427"/>
    </location>
</feature>
<feature type="compositionally biased region" description="Acidic residues" evidence="7">
    <location>
        <begin position="1345"/>
        <end position="1368"/>
    </location>
</feature>
<evidence type="ECO:0000313" key="10">
    <source>
        <dbReference type="EMBL" id="KAG7157001.1"/>
    </source>
</evidence>
<dbReference type="InterPro" id="IPR011333">
    <property type="entry name" value="SKP1/BTB/POZ_sf"/>
</dbReference>
<feature type="compositionally biased region" description="Pro residues" evidence="7">
    <location>
        <begin position="1375"/>
        <end position="1384"/>
    </location>
</feature>
<evidence type="ECO:0000256" key="3">
    <source>
        <dbReference type="ARBA" id="ARBA00022737"/>
    </source>
</evidence>
<feature type="compositionally biased region" description="Basic and acidic residues" evidence="7">
    <location>
        <begin position="1256"/>
        <end position="1290"/>
    </location>
</feature>
<evidence type="ECO:0000256" key="2">
    <source>
        <dbReference type="ARBA" id="ARBA00022723"/>
    </source>
</evidence>
<evidence type="ECO:0000259" key="8">
    <source>
        <dbReference type="PROSITE" id="PS50097"/>
    </source>
</evidence>
<dbReference type="PROSITE" id="PS51058">
    <property type="entry name" value="ZF_CXXC"/>
    <property type="match status" value="2"/>
</dbReference>
<feature type="region of interest" description="Disordered" evidence="7">
    <location>
        <begin position="1237"/>
        <end position="1468"/>
    </location>
</feature>
<feature type="compositionally biased region" description="Acidic residues" evidence="7">
    <location>
        <begin position="1448"/>
        <end position="1465"/>
    </location>
</feature>
<feature type="compositionally biased region" description="Low complexity" evidence="7">
    <location>
        <begin position="1237"/>
        <end position="1249"/>
    </location>
</feature>
<dbReference type="Pfam" id="PF02008">
    <property type="entry name" value="zf-CXXC"/>
    <property type="match status" value="2"/>
</dbReference>
<keyword evidence="3" id="KW-0677">Repeat</keyword>
<dbReference type="InterPro" id="IPR000210">
    <property type="entry name" value="BTB/POZ_dom"/>
</dbReference>
<feature type="domain" description="BTB" evidence="8">
    <location>
        <begin position="193"/>
        <end position="258"/>
    </location>
</feature>
<evidence type="ECO:0000256" key="4">
    <source>
        <dbReference type="ARBA" id="ARBA00022771"/>
    </source>
</evidence>
<evidence type="ECO:0000256" key="5">
    <source>
        <dbReference type="ARBA" id="ARBA00022833"/>
    </source>
</evidence>
<dbReference type="SMART" id="SM00225">
    <property type="entry name" value="BTB"/>
    <property type="match status" value="1"/>
</dbReference>
<accession>A0A8J5JIW5</accession>
<evidence type="ECO:0000256" key="1">
    <source>
        <dbReference type="ARBA" id="ARBA00022441"/>
    </source>
</evidence>
<protein>
    <submittedName>
        <fullName evidence="10">Methyl-CpG-binding domain protein 1-like</fullName>
    </submittedName>
</protein>
<evidence type="ECO:0000259" key="9">
    <source>
        <dbReference type="PROSITE" id="PS51058"/>
    </source>
</evidence>
<dbReference type="Proteomes" id="UP000747542">
    <property type="component" value="Unassembled WGS sequence"/>
</dbReference>
<feature type="compositionally biased region" description="Polar residues" evidence="7">
    <location>
        <begin position="1495"/>
        <end position="1510"/>
    </location>
</feature>
<keyword evidence="1" id="KW-0880">Kelch repeat</keyword>
<dbReference type="InterPro" id="IPR002857">
    <property type="entry name" value="Znf_CXXC"/>
</dbReference>
<gene>
    <name evidence="10" type="primary">Mbd1-L</name>
    <name evidence="10" type="ORF">Hamer_G020282</name>
</gene>
<organism evidence="10 11">
    <name type="scientific">Homarus americanus</name>
    <name type="common">American lobster</name>
    <dbReference type="NCBI Taxonomy" id="6706"/>
    <lineage>
        <taxon>Eukaryota</taxon>
        <taxon>Metazoa</taxon>
        <taxon>Ecdysozoa</taxon>
        <taxon>Arthropoda</taxon>
        <taxon>Crustacea</taxon>
        <taxon>Multicrustacea</taxon>
        <taxon>Malacostraca</taxon>
        <taxon>Eumalacostraca</taxon>
        <taxon>Eucarida</taxon>
        <taxon>Decapoda</taxon>
        <taxon>Pleocyemata</taxon>
        <taxon>Astacidea</taxon>
        <taxon>Nephropoidea</taxon>
        <taxon>Nephropidae</taxon>
        <taxon>Homarus</taxon>
    </lineage>
</organism>
<feature type="domain" description="CXXC-type" evidence="9">
    <location>
        <begin position="1061"/>
        <end position="1109"/>
    </location>
</feature>
<dbReference type="PANTHER" id="PTHR45632">
    <property type="entry name" value="LD33804P"/>
    <property type="match status" value="1"/>
</dbReference>
<feature type="region of interest" description="Disordered" evidence="7">
    <location>
        <begin position="1494"/>
        <end position="1514"/>
    </location>
</feature>
<feature type="compositionally biased region" description="Basic and acidic residues" evidence="7">
    <location>
        <begin position="145"/>
        <end position="155"/>
    </location>
</feature>
<feature type="region of interest" description="Disordered" evidence="7">
    <location>
        <begin position="1562"/>
        <end position="1582"/>
    </location>
</feature>
<evidence type="ECO:0000256" key="7">
    <source>
        <dbReference type="SAM" id="MobiDB-lite"/>
    </source>
</evidence>
<keyword evidence="4 6" id="KW-0863">Zinc-finger</keyword>
<feature type="compositionally biased region" description="Polar residues" evidence="7">
    <location>
        <begin position="1024"/>
        <end position="1040"/>
    </location>
</feature>
<dbReference type="GO" id="GO:0003677">
    <property type="term" value="F:DNA binding"/>
    <property type="evidence" value="ECO:0007669"/>
    <property type="project" value="InterPro"/>
</dbReference>
<feature type="compositionally biased region" description="Acidic residues" evidence="7">
    <location>
        <begin position="1432"/>
        <end position="1441"/>
    </location>
</feature>
<sequence length="1582" mass="169251">MEEARSLLSDTLEAPKPHFPLRLEESPVPQLFPDRVKSPLTLAMDGTPSHLNSVAETFKSHFPHCPDGSKSLLLQGLEGTMALLAARGVEGTKAMYPLGMDNLRPFLPYGGEGVNYLQERLDKCHKSSRDRKDSSRAGAATPEGGDTKRVGERPREHKSHKKTPSPKSQLSNPRHDAHLVHAIRELHEEEFGLDAVLLAEGGHVGAHCAVLAAASPFLKSLLLHANDHPAIISVTGTSLSTLQALVACLYTGNIPAGASVYHLAEAAKLLKMDELSAVLQKTCIAQGGGSLLELSRPQSASRSTIYGSQGLALPLEPRFERSGKRIRSNRLDQILYQKLNVNHLAPADIPDPCLVPPPESSRVPLLESLRVPPPDPRGGILGELLTKADPLRTVFSSGYSIADLGFDSSYSHLKPLNLSKPSKSHSSSTPDMSSHTSSYTSSTNSSTSTTSSCNIPASSLASNLASSLASQTDLNLSGHTSLAPTMPGGMTGLLSPLTPSNLMSPSTLATFTSSSALASLGAQHSLASTTPSKSKSSSNGGSSRSRSSNKFGSSGRSGNGSRHSSNSNNRNSSQHSLPLLYTLKSGMMTPEVAKEVYEQLKLNPQLASLPGFDSLHNLSSLSSSASLQSLANLHNLSSLQSFPTLFPFLAPTSPESPLLGNTGVKDLHMSPGAPSSDPSLTTTASCIEAANDGNPSIVTCEDQVALNLSSNALTTQSESPKPTIQEESSGSALTPNNSVKFTSSESGIVVEETDEVTQMVQPPSASEMSTNFPPLISQNSPESAIDISQNENICNNLPNGSTASSMSHASSNTIISNSMDSSSLPLLLMGSGASLAGMAQQQADLAAVADLSLDSHCAALQDHSMVSPDITDSAEDNGIEVIEEIPGVNRSQLHARKTLYHAGHMGRKRKGCGECEGCQVVEDCGQCRFCRDKAKFGGPNRLKQTSGKKGRGKCGGCDGCQRTSDCNECYACLHNAAAQPPARRKVCEMRVCEQQQMEEVRAALSVAGEPSPYSTDSLMAESMGISSGASSPTPDGQPSTHNDKMKLMRKMLKKKFAQPYSRVRTKYYCGECPGCQTTTPCGNCLYCEDMPKFGGPGRYRQKCVKQLCVYHPRLQALKLSNRSKLTYDEQHISHETLSHLGAAISCASEETIDLGCADSRENLEELESLEGAEHIDETDEITEGEDKVEPVKIEAQIFKVDMAPLLTVDVTPETGSVLPPATDVVSTTTASTCTAITTATSAIPTSTATPAPPHTPEPEPEPKPQPDPEPKHEPQPEPKHEPQPELEPEHTLIPTLDPVLTHVPTPTASPTPPPPSPTPPAPSPTPPTPPPPLSPDIADTQNADDTNDIEGEEDLDDEVDDDEDEEAMSDASDVPSPPSTPSPRPRLRGRGRYRGRGRGRGKNGKIGGVSTKRTKKVLRRGRRRRTPRFNLDPDDNSDYDEQYLLTELEGETPSEEHLAEDDGDSADVVHQDSLVKMTKDSVDYKDDSKMLQVDKANTASDENQGYSNTPKTDKLIRISQNIEPDVFEFQDSQETVIDNKSETTNSVMMKHNGPYVFQDEELRQGGRDVNENVGTVGETASA</sequence>
<dbReference type="PANTHER" id="PTHR45632:SF3">
    <property type="entry name" value="KELCH-LIKE PROTEIN 32"/>
    <property type="match status" value="1"/>
</dbReference>
<name>A0A8J5JIW5_HOMAM</name>
<feature type="compositionally biased region" description="Basic residues" evidence="7">
    <location>
        <begin position="1385"/>
        <end position="1403"/>
    </location>
</feature>
<feature type="compositionally biased region" description="Pro residues" evidence="7">
    <location>
        <begin position="1307"/>
        <end position="1334"/>
    </location>
</feature>
<keyword evidence="5" id="KW-0862">Zinc</keyword>